<comment type="caution">
    <text evidence="1">The sequence shown here is derived from an EMBL/GenBank/DDBJ whole genome shotgun (WGS) entry which is preliminary data.</text>
</comment>
<evidence type="ECO:0000313" key="2">
    <source>
        <dbReference type="Proteomes" id="UP000292958"/>
    </source>
</evidence>
<gene>
    <name evidence="1" type="ORF">BDD14_3720</name>
</gene>
<sequence>MTGLVCTQSKTEADAEAIAQSLDKICVSLLFFFERNCEYQNLSFREAGQMLTALPVVQVAQEL</sequence>
<dbReference type="EMBL" id="SHKW01000001">
    <property type="protein sequence ID" value="RZU42173.1"/>
    <property type="molecule type" value="Genomic_DNA"/>
</dbReference>
<proteinExistence type="predicted"/>
<reference evidence="1 2" key="1">
    <citation type="submission" date="2019-02" db="EMBL/GenBank/DDBJ databases">
        <title>Genomic Encyclopedia of Archaeal and Bacterial Type Strains, Phase II (KMG-II): from individual species to whole genera.</title>
        <authorList>
            <person name="Goeker M."/>
        </authorList>
    </citation>
    <scope>NUCLEOTIDE SEQUENCE [LARGE SCALE GENOMIC DNA]</scope>
    <source>
        <strain evidence="1 2">DSM 18101</strain>
    </source>
</reference>
<dbReference type="AlphaFoldDB" id="A0A4Q7YYB7"/>
<keyword evidence="2" id="KW-1185">Reference proteome</keyword>
<evidence type="ECO:0000313" key="1">
    <source>
        <dbReference type="EMBL" id="RZU42173.1"/>
    </source>
</evidence>
<name>A0A4Q7YYB7_9BACT</name>
<accession>A0A4Q7YYB7</accession>
<organism evidence="1 2">
    <name type="scientific">Edaphobacter modestus</name>
    <dbReference type="NCBI Taxonomy" id="388466"/>
    <lineage>
        <taxon>Bacteria</taxon>
        <taxon>Pseudomonadati</taxon>
        <taxon>Acidobacteriota</taxon>
        <taxon>Terriglobia</taxon>
        <taxon>Terriglobales</taxon>
        <taxon>Acidobacteriaceae</taxon>
        <taxon>Edaphobacter</taxon>
    </lineage>
</organism>
<dbReference type="Proteomes" id="UP000292958">
    <property type="component" value="Unassembled WGS sequence"/>
</dbReference>
<protein>
    <submittedName>
        <fullName evidence="1">Uncharacterized protein</fullName>
    </submittedName>
</protein>